<dbReference type="InterPro" id="IPR039384">
    <property type="entry name" value="HINT"/>
</dbReference>
<dbReference type="InterPro" id="IPR001310">
    <property type="entry name" value="Histidine_triad_HIT"/>
</dbReference>
<dbReference type="Gene3D" id="3.30.428.10">
    <property type="entry name" value="HIT-like"/>
    <property type="match status" value="1"/>
</dbReference>
<organism evidence="5 6">
    <name type="scientific">Thermasporomyces composti</name>
    <dbReference type="NCBI Taxonomy" id="696763"/>
    <lineage>
        <taxon>Bacteria</taxon>
        <taxon>Bacillati</taxon>
        <taxon>Actinomycetota</taxon>
        <taxon>Actinomycetes</taxon>
        <taxon>Propionibacteriales</taxon>
        <taxon>Nocardioidaceae</taxon>
        <taxon>Thermasporomyces</taxon>
    </lineage>
</organism>
<reference evidence="5 6" key="1">
    <citation type="submission" date="2018-08" db="EMBL/GenBank/DDBJ databases">
        <title>Sequencing the genomes of 1000 actinobacteria strains.</title>
        <authorList>
            <person name="Klenk H.-P."/>
        </authorList>
    </citation>
    <scope>NUCLEOTIDE SEQUENCE [LARGE SCALE GENOMIC DNA]</scope>
    <source>
        <strain evidence="5 6">DSM 22891</strain>
    </source>
</reference>
<dbReference type="RefSeq" id="WP_115851549.1">
    <property type="nucleotide sequence ID" value="NZ_QTUC01000001.1"/>
</dbReference>
<dbReference type="AlphaFoldDB" id="A0A3D9V8Y2"/>
<evidence type="ECO:0000256" key="2">
    <source>
        <dbReference type="PIRSR" id="PIRSR601310-3"/>
    </source>
</evidence>
<dbReference type="PANTHER" id="PTHR46648:SF1">
    <property type="entry name" value="ADENOSINE 5'-MONOPHOSPHORAMIDASE HNT1"/>
    <property type="match status" value="1"/>
</dbReference>
<dbReference type="GO" id="GO:0009117">
    <property type="term" value="P:nucleotide metabolic process"/>
    <property type="evidence" value="ECO:0007669"/>
    <property type="project" value="TreeGrafter"/>
</dbReference>
<sequence length="137" mass="14709">MSADRCVFCQIVAGELPSTMIAEEERAVAFMDINPATPGHLLVVPRDHAQDVFSVAADDLAACASLAQRMACLVRDRLGADGVNLLQSSGAAAWQTVFHLHVHVIPRYAGDPLRLPWQPRPGDPEEIASVAAKLRSA</sequence>
<dbReference type="Pfam" id="PF01230">
    <property type="entry name" value="HIT"/>
    <property type="match status" value="1"/>
</dbReference>
<dbReference type="OrthoDB" id="9784774at2"/>
<dbReference type="PROSITE" id="PS51084">
    <property type="entry name" value="HIT_2"/>
    <property type="match status" value="1"/>
</dbReference>
<dbReference type="PANTHER" id="PTHR46648">
    <property type="entry name" value="HIT FAMILY PROTEIN 1"/>
    <property type="match status" value="1"/>
</dbReference>
<feature type="active site" description="Tele-AMP-histidine intermediate" evidence="1">
    <location>
        <position position="101"/>
    </location>
</feature>
<name>A0A3D9V8Y2_THECX</name>
<comment type="caution">
    <text evidence="5">The sequence shown here is derived from an EMBL/GenBank/DDBJ whole genome shotgun (WGS) entry which is preliminary data.</text>
</comment>
<dbReference type="PRINTS" id="PR00332">
    <property type="entry name" value="HISTRIAD"/>
</dbReference>
<feature type="short sequence motif" description="Histidine triad motif" evidence="2 3">
    <location>
        <begin position="99"/>
        <end position="103"/>
    </location>
</feature>
<feature type="domain" description="HIT" evidence="4">
    <location>
        <begin position="7"/>
        <end position="114"/>
    </location>
</feature>
<dbReference type="Proteomes" id="UP000256485">
    <property type="component" value="Unassembled WGS sequence"/>
</dbReference>
<evidence type="ECO:0000259" key="4">
    <source>
        <dbReference type="PROSITE" id="PS51084"/>
    </source>
</evidence>
<evidence type="ECO:0000256" key="1">
    <source>
        <dbReference type="PIRSR" id="PIRSR601310-1"/>
    </source>
</evidence>
<dbReference type="GO" id="GO:0003824">
    <property type="term" value="F:catalytic activity"/>
    <property type="evidence" value="ECO:0007669"/>
    <property type="project" value="InterPro"/>
</dbReference>
<evidence type="ECO:0000256" key="3">
    <source>
        <dbReference type="PROSITE-ProRule" id="PRU00464"/>
    </source>
</evidence>
<accession>A0A3D9V8Y2</accession>
<dbReference type="InterPro" id="IPR036265">
    <property type="entry name" value="HIT-like_sf"/>
</dbReference>
<dbReference type="SUPFAM" id="SSF54197">
    <property type="entry name" value="HIT-like"/>
    <property type="match status" value="1"/>
</dbReference>
<gene>
    <name evidence="5" type="ORF">DFJ64_3697</name>
</gene>
<dbReference type="EMBL" id="QTUC01000001">
    <property type="protein sequence ID" value="REF38222.1"/>
    <property type="molecule type" value="Genomic_DNA"/>
</dbReference>
<proteinExistence type="predicted"/>
<evidence type="ECO:0000313" key="6">
    <source>
        <dbReference type="Proteomes" id="UP000256485"/>
    </source>
</evidence>
<evidence type="ECO:0000313" key="5">
    <source>
        <dbReference type="EMBL" id="REF38222.1"/>
    </source>
</evidence>
<protein>
    <submittedName>
        <fullName evidence="5">Histidine triad (HIT) family protein</fullName>
    </submittedName>
</protein>
<dbReference type="CDD" id="cd01277">
    <property type="entry name" value="HINT_subgroup"/>
    <property type="match status" value="1"/>
</dbReference>
<dbReference type="InterPro" id="IPR011146">
    <property type="entry name" value="HIT-like"/>
</dbReference>
<keyword evidence="6" id="KW-1185">Reference proteome</keyword>